<evidence type="ECO:0000313" key="10">
    <source>
        <dbReference type="EMBL" id="USE82538.1"/>
    </source>
</evidence>
<dbReference type="EMBL" id="CP098732">
    <property type="protein sequence ID" value="USE82538.1"/>
    <property type="molecule type" value="Genomic_DNA"/>
</dbReference>
<dbReference type="SUPFAM" id="SSF111369">
    <property type="entry name" value="HlyD-like secretion proteins"/>
    <property type="match status" value="1"/>
</dbReference>
<dbReference type="GO" id="GO:0005886">
    <property type="term" value="C:plasma membrane"/>
    <property type="evidence" value="ECO:0007669"/>
    <property type="project" value="UniProtKB-SubCell"/>
</dbReference>
<dbReference type="RefSeq" id="WP_116759907.1">
    <property type="nucleotide sequence ID" value="NZ_CP098732.1"/>
</dbReference>
<feature type="domain" description="Multidrug resistance protein MdtA-like barrel-sandwich hybrid" evidence="7">
    <location>
        <begin position="71"/>
        <end position="213"/>
    </location>
</feature>
<dbReference type="InterPro" id="IPR058624">
    <property type="entry name" value="MdtA-like_HH"/>
</dbReference>
<comment type="subcellular location">
    <subcellularLocation>
        <location evidence="1">Cell inner membrane</location>
        <topology evidence="1">Lipid-anchor</topology>
    </subcellularLocation>
</comment>
<dbReference type="InterPro" id="IPR058627">
    <property type="entry name" value="MdtA-like_C"/>
</dbReference>
<feature type="domain" description="Multidrug resistance protein MdtA-like beta-barrel" evidence="8">
    <location>
        <begin position="217"/>
        <end position="304"/>
    </location>
</feature>
<feature type="domain" description="Multidrug resistance protein MdtA-like alpha-helical hairpin" evidence="6">
    <location>
        <begin position="110"/>
        <end position="180"/>
    </location>
</feature>
<protein>
    <submittedName>
        <fullName evidence="10">AdeA/AdeI family multidrug efflux RND transporter periplasmic adaptor subunit</fullName>
    </submittedName>
</protein>
<dbReference type="Gene3D" id="2.40.420.20">
    <property type="match status" value="1"/>
</dbReference>
<accession>A0AAE9RZW7</accession>
<feature type="signal peptide" evidence="5">
    <location>
        <begin position="1"/>
        <end position="23"/>
    </location>
</feature>
<dbReference type="Pfam" id="PF25967">
    <property type="entry name" value="RND-MFP_C"/>
    <property type="match status" value="1"/>
</dbReference>
<evidence type="ECO:0000256" key="2">
    <source>
        <dbReference type="ARBA" id="ARBA00009477"/>
    </source>
</evidence>
<evidence type="ECO:0000259" key="7">
    <source>
        <dbReference type="Pfam" id="PF25917"/>
    </source>
</evidence>
<dbReference type="Proteomes" id="UP001056716">
    <property type="component" value="Chromosome"/>
</dbReference>
<keyword evidence="11" id="KW-1185">Reference proteome</keyword>
<reference evidence="10" key="1">
    <citation type="submission" date="2022-06" db="EMBL/GenBank/DDBJ databases">
        <title>Isolation, identification and characterization of iprodione-degrading strains in Lhasa, Tibet.</title>
        <authorList>
            <person name="Pan H."/>
        </authorList>
    </citation>
    <scope>NUCLEOTIDE SEQUENCE</scope>
    <source>
        <strain evidence="10">Y-23</strain>
    </source>
</reference>
<dbReference type="PANTHER" id="PTHR30158:SF3">
    <property type="entry name" value="MULTIDRUG EFFLUX PUMP SUBUNIT ACRA-RELATED"/>
    <property type="match status" value="1"/>
</dbReference>
<evidence type="ECO:0000259" key="9">
    <source>
        <dbReference type="Pfam" id="PF25967"/>
    </source>
</evidence>
<sequence>MMSAKLWAPALTACALATSIALVGCSKDQKDAQQAGASQQMPPTEVGIIVAQPQSVEQSVELSGRTTAFEVSEVRPQTSGIILKRLFAEGSYVREGQALYELDSRTNRATLDNAKAALLQQEANLSSLKTKLNRYQQLVSSNAVSKQEYDDLVGQVRVADAQVAAARAQVKNAEVDLGYSTIRSPISGQTNRSTVTAGALVTANQVDPLVTIQRLDPIYVDINQSSTELLRLRQQLSKGSLDSSNNTRVKLKLEDGSYYPIEGRLAFSDASVNTDTGTVTIRAVFPNPNHLLLPGMFANAQIVQGVIPNAILVPQAAITRTPTGQAMAMIVDAKGAIESRPVTTVGVQGQNWIVTEGIKTGEKIVVDGVAKVKAGQTVSAKPYQPQTEASKASAPASAEKPQAKQAESNTEQKATSHA</sequence>
<dbReference type="Gene3D" id="2.40.50.100">
    <property type="match status" value="1"/>
</dbReference>
<evidence type="ECO:0000256" key="4">
    <source>
        <dbReference type="SAM" id="MobiDB-lite"/>
    </source>
</evidence>
<evidence type="ECO:0000259" key="6">
    <source>
        <dbReference type="Pfam" id="PF25876"/>
    </source>
</evidence>
<organism evidence="10 11">
    <name type="scientific">Acinetobacter tibetensis</name>
    <dbReference type="NCBI Taxonomy" id="2943497"/>
    <lineage>
        <taxon>Bacteria</taxon>
        <taxon>Pseudomonadati</taxon>
        <taxon>Pseudomonadota</taxon>
        <taxon>Gammaproteobacteria</taxon>
        <taxon>Moraxellales</taxon>
        <taxon>Moraxellaceae</taxon>
        <taxon>Acinetobacter</taxon>
    </lineage>
</organism>
<dbReference type="KEGG" id="atz:M5E07_12130"/>
<feature type="coiled-coil region" evidence="3">
    <location>
        <begin position="111"/>
        <end position="176"/>
    </location>
</feature>
<dbReference type="PANTHER" id="PTHR30158">
    <property type="entry name" value="ACRA/E-RELATED COMPONENT OF DRUG EFFLUX TRANSPORTER"/>
    <property type="match status" value="1"/>
</dbReference>
<proteinExistence type="inferred from homology"/>
<dbReference type="Pfam" id="PF25944">
    <property type="entry name" value="Beta-barrel_RND"/>
    <property type="match status" value="1"/>
</dbReference>
<dbReference type="GO" id="GO:0046677">
    <property type="term" value="P:response to antibiotic"/>
    <property type="evidence" value="ECO:0007669"/>
    <property type="project" value="TreeGrafter"/>
</dbReference>
<comment type="similarity">
    <text evidence="2">Belongs to the membrane fusion protein (MFP) (TC 8.A.1) family.</text>
</comment>
<evidence type="ECO:0000256" key="5">
    <source>
        <dbReference type="SAM" id="SignalP"/>
    </source>
</evidence>
<feature type="domain" description="Multidrug resistance protein MdtA-like C-terminal permuted SH3" evidence="9">
    <location>
        <begin position="309"/>
        <end position="369"/>
    </location>
</feature>
<name>A0AAE9RZW7_9GAMM</name>
<dbReference type="FunFam" id="2.40.420.20:FF:000001">
    <property type="entry name" value="Efflux RND transporter periplasmic adaptor subunit"/>
    <property type="match status" value="1"/>
</dbReference>
<dbReference type="InterPro" id="IPR058626">
    <property type="entry name" value="MdtA-like_b-barrel"/>
</dbReference>
<evidence type="ECO:0000313" key="11">
    <source>
        <dbReference type="Proteomes" id="UP001056716"/>
    </source>
</evidence>
<feature type="compositionally biased region" description="Low complexity" evidence="4">
    <location>
        <begin position="388"/>
        <end position="407"/>
    </location>
</feature>
<feature type="region of interest" description="Disordered" evidence="4">
    <location>
        <begin position="376"/>
        <end position="418"/>
    </location>
</feature>
<dbReference type="Pfam" id="PF25876">
    <property type="entry name" value="HH_MFP_RND"/>
    <property type="match status" value="1"/>
</dbReference>
<dbReference type="InterPro" id="IPR058625">
    <property type="entry name" value="MdtA-like_BSH"/>
</dbReference>
<feature type="chain" id="PRO_5042253818" evidence="5">
    <location>
        <begin position="24"/>
        <end position="418"/>
    </location>
</feature>
<dbReference type="Gene3D" id="2.40.30.170">
    <property type="match status" value="1"/>
</dbReference>
<gene>
    <name evidence="10" type="ORF">M5E07_12130</name>
</gene>
<dbReference type="Pfam" id="PF25917">
    <property type="entry name" value="BSH_RND"/>
    <property type="match status" value="1"/>
</dbReference>
<dbReference type="AlphaFoldDB" id="A0AAE9RZW7"/>
<dbReference type="NCBIfam" id="TIGR01730">
    <property type="entry name" value="RND_mfp"/>
    <property type="match status" value="1"/>
</dbReference>
<feature type="compositionally biased region" description="Polar residues" evidence="4">
    <location>
        <begin position="376"/>
        <end position="387"/>
    </location>
</feature>
<dbReference type="InterPro" id="IPR006143">
    <property type="entry name" value="RND_pump_MFP"/>
</dbReference>
<keyword evidence="5" id="KW-0732">Signal</keyword>
<evidence type="ECO:0000259" key="8">
    <source>
        <dbReference type="Pfam" id="PF25944"/>
    </source>
</evidence>
<evidence type="ECO:0000256" key="1">
    <source>
        <dbReference type="ARBA" id="ARBA00004519"/>
    </source>
</evidence>
<dbReference type="GO" id="GO:0022857">
    <property type="term" value="F:transmembrane transporter activity"/>
    <property type="evidence" value="ECO:0007669"/>
    <property type="project" value="InterPro"/>
</dbReference>
<keyword evidence="3" id="KW-0175">Coiled coil</keyword>
<dbReference type="Gene3D" id="1.10.287.470">
    <property type="entry name" value="Helix hairpin bin"/>
    <property type="match status" value="1"/>
</dbReference>
<feature type="compositionally biased region" description="Polar residues" evidence="4">
    <location>
        <begin position="408"/>
        <end position="418"/>
    </location>
</feature>
<evidence type="ECO:0000256" key="3">
    <source>
        <dbReference type="SAM" id="Coils"/>
    </source>
</evidence>
<dbReference type="PROSITE" id="PS51257">
    <property type="entry name" value="PROKAR_LIPOPROTEIN"/>
    <property type="match status" value="1"/>
</dbReference>